<dbReference type="SUPFAM" id="SSF48371">
    <property type="entry name" value="ARM repeat"/>
    <property type="match status" value="1"/>
</dbReference>
<name>X1CBM1_9ZZZZ</name>
<feature type="non-terminal residue" evidence="1">
    <location>
        <position position="1"/>
    </location>
</feature>
<evidence type="ECO:0000313" key="1">
    <source>
        <dbReference type="EMBL" id="GAH05586.1"/>
    </source>
</evidence>
<sequence length="97" mass="11066">NSKTVVRKLSISILKNIAINEKNIPLDVLTNRFYLFLEDEDKEIQAEALESLLALGDDYAVQILNDYFNSKEKEIIIKLLNNLEALIDVKLISTSEL</sequence>
<protein>
    <recommendedName>
        <fullName evidence="2">HEAT repeat domain-containing protein</fullName>
    </recommendedName>
</protein>
<accession>X1CBM1</accession>
<proteinExistence type="predicted"/>
<dbReference type="InterPro" id="IPR016024">
    <property type="entry name" value="ARM-type_fold"/>
</dbReference>
<evidence type="ECO:0008006" key="2">
    <source>
        <dbReference type="Google" id="ProtNLM"/>
    </source>
</evidence>
<organism evidence="1">
    <name type="scientific">marine sediment metagenome</name>
    <dbReference type="NCBI Taxonomy" id="412755"/>
    <lineage>
        <taxon>unclassified sequences</taxon>
        <taxon>metagenomes</taxon>
        <taxon>ecological metagenomes</taxon>
    </lineage>
</organism>
<dbReference type="AlphaFoldDB" id="X1CBM1"/>
<dbReference type="EMBL" id="BART01038431">
    <property type="protein sequence ID" value="GAH05586.1"/>
    <property type="molecule type" value="Genomic_DNA"/>
</dbReference>
<comment type="caution">
    <text evidence="1">The sequence shown here is derived from an EMBL/GenBank/DDBJ whole genome shotgun (WGS) entry which is preliminary data.</text>
</comment>
<gene>
    <name evidence="1" type="ORF">S01H4_63742</name>
</gene>
<reference evidence="1" key="1">
    <citation type="journal article" date="2014" name="Front. Microbiol.">
        <title>High frequency of phylogenetically diverse reductive dehalogenase-homologous genes in deep subseafloor sedimentary metagenomes.</title>
        <authorList>
            <person name="Kawai M."/>
            <person name="Futagami T."/>
            <person name="Toyoda A."/>
            <person name="Takaki Y."/>
            <person name="Nishi S."/>
            <person name="Hori S."/>
            <person name="Arai W."/>
            <person name="Tsubouchi T."/>
            <person name="Morono Y."/>
            <person name="Uchiyama I."/>
            <person name="Ito T."/>
            <person name="Fujiyama A."/>
            <person name="Inagaki F."/>
            <person name="Takami H."/>
        </authorList>
    </citation>
    <scope>NUCLEOTIDE SEQUENCE</scope>
    <source>
        <strain evidence="1">Expedition CK06-06</strain>
    </source>
</reference>